<dbReference type="InterPro" id="IPR029101">
    <property type="entry name" value="Sigma_reg_N"/>
</dbReference>
<evidence type="ECO:0008006" key="6">
    <source>
        <dbReference type="Google" id="ProtNLM"/>
    </source>
</evidence>
<feature type="domain" description="Sigma factor regulator C-terminal" evidence="2">
    <location>
        <begin position="169"/>
        <end position="320"/>
    </location>
</feature>
<sequence>MQLDENFDKLIKKEKWKKIVKTIAISFVTTLVLLFIGYTVSNRGMALQYEKAKEMANIIDMIESPNLISRSQYLSKTGWVTSQLKSERFKNIDGYLVAAVPLEINFSLFDVGYARDQNSPLTIPITKTKDIGAFSRENGEKLPMFFNPKHKQKSTEQEAKPTHEARTLSGLKNHVAEVAISFKEPMTYAEIQAKLPDHLLINWYWLGMASDQLSVTDTIGKVIGLNADEAGKLEDESLETPSSSSWSSANYPSFVAAVKTAAEKRGYNVAGIDLYQDALKQVEKYPTLKTAKFAGLIVSGRTENLAKLDDLPFVYATNVGLQTEILPYIQPTK</sequence>
<keyword evidence="5" id="KW-1185">Reference proteome</keyword>
<comment type="caution">
    <text evidence="4">The sequence shown here is derived from an EMBL/GenBank/DDBJ whole genome shotgun (WGS) entry which is preliminary data.</text>
</comment>
<evidence type="ECO:0000313" key="4">
    <source>
        <dbReference type="EMBL" id="GAX48054.1"/>
    </source>
</evidence>
<reference evidence="5" key="1">
    <citation type="submission" date="2017-08" db="EMBL/GenBank/DDBJ databases">
        <title>Draft genome sequence of Lactococcus sp. strain Rs-Y01, isolated from the gut of the lower termite Reticulitermes speratus.</title>
        <authorList>
            <person name="Ohkuma M."/>
            <person name="Yuki M."/>
        </authorList>
    </citation>
    <scope>NUCLEOTIDE SEQUENCE [LARGE SCALE GENOMIC DNA]</scope>
    <source>
        <strain evidence="5">Rs-Y01</strain>
    </source>
</reference>
<keyword evidence="1" id="KW-0812">Transmembrane</keyword>
<protein>
    <recommendedName>
        <fullName evidence="6">Sigma factor regulator C-terminal domain-containing protein</fullName>
    </recommendedName>
</protein>
<dbReference type="Pfam" id="PF13800">
    <property type="entry name" value="Sigma_reg_N"/>
    <property type="match status" value="1"/>
</dbReference>
<keyword evidence="1" id="KW-1133">Transmembrane helix</keyword>
<dbReference type="AlphaFoldDB" id="A0A224XD51"/>
<dbReference type="InterPro" id="IPR025672">
    <property type="entry name" value="Sigma_reg_C_dom"/>
</dbReference>
<feature type="transmembrane region" description="Helical" evidence="1">
    <location>
        <begin position="20"/>
        <end position="40"/>
    </location>
</feature>
<keyword evidence="1" id="KW-0472">Membrane</keyword>
<proteinExistence type="predicted"/>
<organism evidence="4 5">
    <name type="scientific">Pseudolactococcus reticulitermitis</name>
    <dbReference type="NCBI Taxonomy" id="2025039"/>
    <lineage>
        <taxon>Bacteria</taxon>
        <taxon>Bacillati</taxon>
        <taxon>Bacillota</taxon>
        <taxon>Bacilli</taxon>
        <taxon>Lactobacillales</taxon>
        <taxon>Streptococcaceae</taxon>
        <taxon>Pseudolactococcus</taxon>
    </lineage>
</organism>
<name>A0A224XD51_9LACT</name>
<evidence type="ECO:0000259" key="3">
    <source>
        <dbReference type="Pfam" id="PF13800"/>
    </source>
</evidence>
<gene>
    <name evidence="4" type="ORF">RsY01_1668</name>
</gene>
<dbReference type="Pfam" id="PF13791">
    <property type="entry name" value="Sigma_reg_C"/>
    <property type="match status" value="1"/>
</dbReference>
<dbReference type="EMBL" id="BEDT01000004">
    <property type="protein sequence ID" value="GAX48054.1"/>
    <property type="molecule type" value="Genomic_DNA"/>
</dbReference>
<feature type="domain" description="Sigma factor regulator N-terminal" evidence="3">
    <location>
        <begin position="9"/>
        <end position="95"/>
    </location>
</feature>
<evidence type="ECO:0000256" key="1">
    <source>
        <dbReference type="SAM" id="Phobius"/>
    </source>
</evidence>
<accession>A0A224XD51</accession>
<evidence type="ECO:0000259" key="2">
    <source>
        <dbReference type="Pfam" id="PF13791"/>
    </source>
</evidence>
<dbReference type="Proteomes" id="UP000218689">
    <property type="component" value="Unassembled WGS sequence"/>
</dbReference>
<evidence type="ECO:0000313" key="5">
    <source>
        <dbReference type="Proteomes" id="UP000218689"/>
    </source>
</evidence>